<accession>A0A382LG77</accession>
<dbReference type="InterPro" id="IPR004846">
    <property type="entry name" value="T2SS/T3SS_dom"/>
</dbReference>
<name>A0A382LG77_9ZZZZ</name>
<sequence length="43" mass="5028">MIENKKFVPILSGIPFLGRFFQSFSIEKEQRELLIFITPNIVS</sequence>
<feature type="domain" description="Type II/III secretion system secretin-like" evidence="1">
    <location>
        <begin position="4"/>
        <end position="42"/>
    </location>
</feature>
<gene>
    <name evidence="2" type="ORF">METZ01_LOCUS288642</name>
</gene>
<dbReference type="InterPro" id="IPR001775">
    <property type="entry name" value="GspD/PilQ"/>
</dbReference>
<evidence type="ECO:0000259" key="1">
    <source>
        <dbReference type="Pfam" id="PF00263"/>
    </source>
</evidence>
<dbReference type="AlphaFoldDB" id="A0A382LG77"/>
<dbReference type="EMBL" id="UINC01086903">
    <property type="protein sequence ID" value="SVC35788.1"/>
    <property type="molecule type" value="Genomic_DNA"/>
</dbReference>
<reference evidence="2" key="1">
    <citation type="submission" date="2018-05" db="EMBL/GenBank/DDBJ databases">
        <authorList>
            <person name="Lanie J.A."/>
            <person name="Ng W.-L."/>
            <person name="Kazmierczak K.M."/>
            <person name="Andrzejewski T.M."/>
            <person name="Davidsen T.M."/>
            <person name="Wayne K.J."/>
            <person name="Tettelin H."/>
            <person name="Glass J.I."/>
            <person name="Rusch D."/>
            <person name="Podicherti R."/>
            <person name="Tsui H.-C.T."/>
            <person name="Winkler M.E."/>
        </authorList>
    </citation>
    <scope>NUCLEOTIDE SEQUENCE</scope>
</reference>
<dbReference type="GO" id="GO:0009306">
    <property type="term" value="P:protein secretion"/>
    <property type="evidence" value="ECO:0007669"/>
    <property type="project" value="InterPro"/>
</dbReference>
<organism evidence="2">
    <name type="scientific">marine metagenome</name>
    <dbReference type="NCBI Taxonomy" id="408172"/>
    <lineage>
        <taxon>unclassified sequences</taxon>
        <taxon>metagenomes</taxon>
        <taxon>ecological metagenomes</taxon>
    </lineage>
</organism>
<dbReference type="PRINTS" id="PR00811">
    <property type="entry name" value="BCTERIALGSPD"/>
</dbReference>
<protein>
    <recommendedName>
        <fullName evidence="1">Type II/III secretion system secretin-like domain-containing protein</fullName>
    </recommendedName>
</protein>
<evidence type="ECO:0000313" key="2">
    <source>
        <dbReference type="EMBL" id="SVC35788.1"/>
    </source>
</evidence>
<dbReference type="Pfam" id="PF00263">
    <property type="entry name" value="Secretin"/>
    <property type="match status" value="1"/>
</dbReference>
<proteinExistence type="predicted"/>